<gene>
    <name evidence="1" type="ORF">C9374_011862</name>
</gene>
<dbReference type="AlphaFoldDB" id="A0AA88KD13"/>
<dbReference type="RefSeq" id="XP_044542947.1">
    <property type="nucleotide sequence ID" value="XM_044687564.1"/>
</dbReference>
<organism evidence="1 2">
    <name type="scientific">Naegleria lovaniensis</name>
    <name type="common">Amoeba</name>
    <dbReference type="NCBI Taxonomy" id="51637"/>
    <lineage>
        <taxon>Eukaryota</taxon>
        <taxon>Discoba</taxon>
        <taxon>Heterolobosea</taxon>
        <taxon>Tetramitia</taxon>
        <taxon>Eutetramitia</taxon>
        <taxon>Vahlkampfiidae</taxon>
        <taxon>Naegleria</taxon>
    </lineage>
</organism>
<name>A0AA88KD13_NAELO</name>
<accession>A0AA88KD13</accession>
<proteinExistence type="predicted"/>
<evidence type="ECO:0000313" key="2">
    <source>
        <dbReference type="Proteomes" id="UP000816034"/>
    </source>
</evidence>
<protein>
    <submittedName>
        <fullName evidence="1">Uncharacterized protein</fullName>
    </submittedName>
</protein>
<evidence type="ECO:0000313" key="1">
    <source>
        <dbReference type="EMBL" id="KAG2373773.1"/>
    </source>
</evidence>
<sequence>MTDFIAYLLHVGKGYLIDKVESSLKFFADLEDWQLLKDPLYYRVKTGALKSCNLCDRNPLQRDPFMADYIKNYITQFKPKAPNEGFNYYLTCALPVIV</sequence>
<keyword evidence="2" id="KW-1185">Reference proteome</keyword>
<dbReference type="EMBL" id="PYSW02000051">
    <property type="protein sequence ID" value="KAG2373773.1"/>
    <property type="molecule type" value="Genomic_DNA"/>
</dbReference>
<dbReference type="GeneID" id="68104316"/>
<reference evidence="1 2" key="1">
    <citation type="journal article" date="2018" name="BMC Genomics">
        <title>The genome of Naegleria lovaniensis, the basis for a comparative approach to unravel pathogenicity factors of the human pathogenic amoeba N. fowleri.</title>
        <authorList>
            <person name="Liechti N."/>
            <person name="Schurch N."/>
            <person name="Bruggmann R."/>
            <person name="Wittwer M."/>
        </authorList>
    </citation>
    <scope>NUCLEOTIDE SEQUENCE [LARGE SCALE GENOMIC DNA]</scope>
    <source>
        <strain evidence="1 2">ATCC 30569</strain>
    </source>
</reference>
<dbReference type="Proteomes" id="UP000816034">
    <property type="component" value="Unassembled WGS sequence"/>
</dbReference>
<comment type="caution">
    <text evidence="1">The sequence shown here is derived from an EMBL/GenBank/DDBJ whole genome shotgun (WGS) entry which is preliminary data.</text>
</comment>